<evidence type="ECO:0000256" key="2">
    <source>
        <dbReference type="ARBA" id="ARBA00022692"/>
    </source>
</evidence>
<dbReference type="InterPro" id="IPR008271">
    <property type="entry name" value="Ser/Thr_kinase_AS"/>
</dbReference>
<dbReference type="InterPro" id="IPR024788">
    <property type="entry name" value="Malectin-like_Carb-bd_dom"/>
</dbReference>
<dbReference type="SMART" id="SM00220">
    <property type="entry name" value="S_TKc"/>
    <property type="match status" value="1"/>
</dbReference>
<dbReference type="SUPFAM" id="SSF56112">
    <property type="entry name" value="Protein kinase-like (PK-like)"/>
    <property type="match status" value="1"/>
</dbReference>
<gene>
    <name evidence="8" type="ORF">FSB_LOCUS29298</name>
</gene>
<organism evidence="8">
    <name type="scientific">Fagus sylvatica</name>
    <name type="common">Beechnut</name>
    <dbReference type="NCBI Taxonomy" id="28930"/>
    <lineage>
        <taxon>Eukaryota</taxon>
        <taxon>Viridiplantae</taxon>
        <taxon>Streptophyta</taxon>
        <taxon>Embryophyta</taxon>
        <taxon>Tracheophyta</taxon>
        <taxon>Spermatophyta</taxon>
        <taxon>Magnoliopsida</taxon>
        <taxon>eudicotyledons</taxon>
        <taxon>Gunneridae</taxon>
        <taxon>Pentapetalae</taxon>
        <taxon>rosids</taxon>
        <taxon>fabids</taxon>
        <taxon>Fagales</taxon>
        <taxon>Fagaceae</taxon>
        <taxon>Fagus</taxon>
    </lineage>
</organism>
<sequence>MGRFKHFIAALFGGLALILLVHAQDQSDFISIDCGLQANWSYTEPSTSINYISDAAFIDTGVSKKISSEFEGDFQQPTWTLRSFPEGIRNCYSINVTQGQKYLIRATFLYGNYDGQNLLPQFDLHLGPNMWDTVKIENNVSYVVLMELIHVPSLNYLQVCLVNTGLGTPFISAIEFRPLNNRAYVTSVGSLALFARYDLGSVNNKSYRYKDDVYDRTWAAKHYNKWKSLSTSLTIDSEMYNPYWVPSVVMSTAATPINESGPLEFYLPPEANSKYYVYMHFAELVKLKANQSRSFNITLNGELWYDGTVVPSYLFTNTLFSPSALTGGNYVFSIFKTENSTLPPIINAIEIYTVKHFPQSETDKQDGMLFVTQVKLLMRVHHRNLTTLVGYYYEGANMGLIYEYMANGDLEAHLSGENTNILSWEARLQIAMDAAQGLEYLHHGCKPPIIHRDVKSTNILLNEKFRAKLADFGLSKTFPTDDTHLSTVVAGTPGYLDPE</sequence>
<dbReference type="Pfam" id="PF12819">
    <property type="entry name" value="Malectin_like"/>
    <property type="match status" value="1"/>
</dbReference>
<evidence type="ECO:0000256" key="1">
    <source>
        <dbReference type="ARBA" id="ARBA00004167"/>
    </source>
</evidence>
<evidence type="ECO:0000313" key="8">
    <source>
        <dbReference type="EMBL" id="SPD01416.1"/>
    </source>
</evidence>
<dbReference type="GO" id="GO:0016020">
    <property type="term" value="C:membrane"/>
    <property type="evidence" value="ECO:0007669"/>
    <property type="project" value="UniProtKB-SubCell"/>
</dbReference>
<keyword evidence="4" id="KW-1133">Transmembrane helix</keyword>
<protein>
    <recommendedName>
        <fullName evidence="7">Protein kinase domain-containing protein</fullName>
    </recommendedName>
</protein>
<keyword evidence="2" id="KW-0812">Transmembrane</keyword>
<evidence type="ECO:0000256" key="5">
    <source>
        <dbReference type="ARBA" id="ARBA00023136"/>
    </source>
</evidence>
<dbReference type="EMBL" id="OIVN01002198">
    <property type="protein sequence ID" value="SPD01416.1"/>
    <property type="molecule type" value="Genomic_DNA"/>
</dbReference>
<dbReference type="InterPro" id="IPR011009">
    <property type="entry name" value="Kinase-like_dom_sf"/>
</dbReference>
<comment type="subcellular location">
    <subcellularLocation>
        <location evidence="1">Membrane</location>
        <topology evidence="1">Single-pass membrane protein</topology>
    </subcellularLocation>
</comment>
<dbReference type="Gene3D" id="1.10.510.10">
    <property type="entry name" value="Transferase(Phosphotransferase) domain 1"/>
    <property type="match status" value="1"/>
</dbReference>
<dbReference type="PROSITE" id="PS00108">
    <property type="entry name" value="PROTEIN_KINASE_ST"/>
    <property type="match status" value="1"/>
</dbReference>
<name>A0A2N9GFV4_FAGSY</name>
<feature type="domain" description="Protein kinase" evidence="7">
    <location>
        <begin position="320"/>
        <end position="499"/>
    </location>
</feature>
<feature type="signal peptide" evidence="6">
    <location>
        <begin position="1"/>
        <end position="23"/>
    </location>
</feature>
<dbReference type="PANTHER" id="PTHR45631:SF202">
    <property type="entry name" value="SENESCENCE-INDUCED RECEPTOR-LIKE SERINE_THREONINE-PROTEIN KINASE"/>
    <property type="match status" value="1"/>
</dbReference>
<dbReference type="Gene3D" id="2.60.120.430">
    <property type="entry name" value="Galactose-binding lectin"/>
    <property type="match status" value="1"/>
</dbReference>
<accession>A0A2N9GFV4</accession>
<evidence type="ECO:0000256" key="6">
    <source>
        <dbReference type="SAM" id="SignalP"/>
    </source>
</evidence>
<evidence type="ECO:0000259" key="7">
    <source>
        <dbReference type="PROSITE" id="PS50011"/>
    </source>
</evidence>
<reference evidence="8" key="1">
    <citation type="submission" date="2018-02" db="EMBL/GenBank/DDBJ databases">
        <authorList>
            <person name="Cohen D.B."/>
            <person name="Kent A.D."/>
        </authorList>
    </citation>
    <scope>NUCLEOTIDE SEQUENCE</scope>
</reference>
<dbReference type="GO" id="GO:0005524">
    <property type="term" value="F:ATP binding"/>
    <property type="evidence" value="ECO:0007669"/>
    <property type="project" value="InterPro"/>
</dbReference>
<feature type="chain" id="PRO_5014667036" description="Protein kinase domain-containing protein" evidence="6">
    <location>
        <begin position="24"/>
        <end position="499"/>
    </location>
</feature>
<evidence type="ECO:0000256" key="3">
    <source>
        <dbReference type="ARBA" id="ARBA00022729"/>
    </source>
</evidence>
<proteinExistence type="predicted"/>
<dbReference type="PANTHER" id="PTHR45631">
    <property type="entry name" value="OS07G0107800 PROTEIN-RELATED"/>
    <property type="match status" value="1"/>
</dbReference>
<dbReference type="AlphaFoldDB" id="A0A2N9GFV4"/>
<keyword evidence="5" id="KW-0472">Membrane</keyword>
<keyword evidence="3 6" id="KW-0732">Signal</keyword>
<dbReference type="PROSITE" id="PS50011">
    <property type="entry name" value="PROTEIN_KINASE_DOM"/>
    <property type="match status" value="1"/>
</dbReference>
<evidence type="ECO:0000256" key="4">
    <source>
        <dbReference type="ARBA" id="ARBA00022989"/>
    </source>
</evidence>
<dbReference type="GO" id="GO:0004672">
    <property type="term" value="F:protein kinase activity"/>
    <property type="evidence" value="ECO:0007669"/>
    <property type="project" value="InterPro"/>
</dbReference>
<dbReference type="InterPro" id="IPR000719">
    <property type="entry name" value="Prot_kinase_dom"/>
</dbReference>